<gene>
    <name evidence="1" type="ORF">E2C01_051164</name>
</gene>
<keyword evidence="2" id="KW-1185">Reference proteome</keyword>
<sequence length="123" mass="14018">MSKEQTEDIQYGRGRQLSVIEEEGIVVWKIVSKVRHATHVVQSYVAYNCLSVFPMVVFTLDVKLWDTYPPQSSYHFQDHWAGNFSGHSLDDLCPIWTPTFVFSSTEACLLPTTVLHITLTPVT</sequence>
<evidence type="ECO:0000313" key="2">
    <source>
        <dbReference type="Proteomes" id="UP000324222"/>
    </source>
</evidence>
<organism evidence="1 2">
    <name type="scientific">Portunus trituberculatus</name>
    <name type="common">Swimming crab</name>
    <name type="synonym">Neptunus trituberculatus</name>
    <dbReference type="NCBI Taxonomy" id="210409"/>
    <lineage>
        <taxon>Eukaryota</taxon>
        <taxon>Metazoa</taxon>
        <taxon>Ecdysozoa</taxon>
        <taxon>Arthropoda</taxon>
        <taxon>Crustacea</taxon>
        <taxon>Multicrustacea</taxon>
        <taxon>Malacostraca</taxon>
        <taxon>Eumalacostraca</taxon>
        <taxon>Eucarida</taxon>
        <taxon>Decapoda</taxon>
        <taxon>Pleocyemata</taxon>
        <taxon>Brachyura</taxon>
        <taxon>Eubrachyura</taxon>
        <taxon>Portunoidea</taxon>
        <taxon>Portunidae</taxon>
        <taxon>Portuninae</taxon>
        <taxon>Portunus</taxon>
    </lineage>
</organism>
<dbReference type="AlphaFoldDB" id="A0A5B7GHY9"/>
<name>A0A5B7GHY9_PORTR</name>
<reference evidence="1 2" key="1">
    <citation type="submission" date="2019-05" db="EMBL/GenBank/DDBJ databases">
        <title>Another draft genome of Portunus trituberculatus and its Hox gene families provides insights of decapod evolution.</title>
        <authorList>
            <person name="Jeong J.-H."/>
            <person name="Song I."/>
            <person name="Kim S."/>
            <person name="Choi T."/>
            <person name="Kim D."/>
            <person name="Ryu S."/>
            <person name="Kim W."/>
        </authorList>
    </citation>
    <scope>NUCLEOTIDE SEQUENCE [LARGE SCALE GENOMIC DNA]</scope>
    <source>
        <tissue evidence="1">Muscle</tissue>
    </source>
</reference>
<protein>
    <submittedName>
        <fullName evidence="1">Uncharacterized protein</fullName>
    </submittedName>
</protein>
<dbReference type="EMBL" id="VSRR010014577">
    <property type="protein sequence ID" value="MPC57189.1"/>
    <property type="molecule type" value="Genomic_DNA"/>
</dbReference>
<accession>A0A5B7GHY9</accession>
<comment type="caution">
    <text evidence="1">The sequence shown here is derived from an EMBL/GenBank/DDBJ whole genome shotgun (WGS) entry which is preliminary data.</text>
</comment>
<proteinExistence type="predicted"/>
<evidence type="ECO:0000313" key="1">
    <source>
        <dbReference type="EMBL" id="MPC57189.1"/>
    </source>
</evidence>
<dbReference type="Proteomes" id="UP000324222">
    <property type="component" value="Unassembled WGS sequence"/>
</dbReference>